<name>A0ABP1QLX8_9HEXA</name>
<keyword evidence="5 7" id="KW-0408">Iron</keyword>
<evidence type="ECO:0000256" key="5">
    <source>
        <dbReference type="ARBA" id="ARBA00023004"/>
    </source>
</evidence>
<reference evidence="9 10" key="1">
    <citation type="submission" date="2024-08" db="EMBL/GenBank/DDBJ databases">
        <authorList>
            <person name="Cucini C."/>
            <person name="Frati F."/>
        </authorList>
    </citation>
    <scope>NUCLEOTIDE SEQUENCE [LARGE SCALE GENOMIC DNA]</scope>
</reference>
<dbReference type="Pfam" id="PF00067">
    <property type="entry name" value="p450"/>
    <property type="match status" value="1"/>
</dbReference>
<keyword evidence="8" id="KW-1133">Transmembrane helix</keyword>
<dbReference type="PANTHER" id="PTHR24303">
    <property type="entry name" value="HEME-BINDING MONOOXYGENASE FAMILY"/>
    <property type="match status" value="1"/>
</dbReference>
<evidence type="ECO:0000256" key="4">
    <source>
        <dbReference type="ARBA" id="ARBA00023002"/>
    </source>
</evidence>
<evidence type="ECO:0008006" key="11">
    <source>
        <dbReference type="Google" id="ProtNLM"/>
    </source>
</evidence>
<evidence type="ECO:0000256" key="1">
    <source>
        <dbReference type="ARBA" id="ARBA00001971"/>
    </source>
</evidence>
<organism evidence="9 10">
    <name type="scientific">Orchesella dallaii</name>
    <dbReference type="NCBI Taxonomy" id="48710"/>
    <lineage>
        <taxon>Eukaryota</taxon>
        <taxon>Metazoa</taxon>
        <taxon>Ecdysozoa</taxon>
        <taxon>Arthropoda</taxon>
        <taxon>Hexapoda</taxon>
        <taxon>Collembola</taxon>
        <taxon>Entomobryomorpha</taxon>
        <taxon>Entomobryoidea</taxon>
        <taxon>Orchesellidae</taxon>
        <taxon>Orchesellinae</taxon>
        <taxon>Orchesella</taxon>
    </lineage>
</organism>
<evidence type="ECO:0000256" key="6">
    <source>
        <dbReference type="ARBA" id="ARBA00023033"/>
    </source>
</evidence>
<evidence type="ECO:0000256" key="7">
    <source>
        <dbReference type="RuleBase" id="RU000461"/>
    </source>
</evidence>
<dbReference type="InterPro" id="IPR017972">
    <property type="entry name" value="Cyt_P450_CS"/>
</dbReference>
<dbReference type="SUPFAM" id="SSF48264">
    <property type="entry name" value="Cytochrome P450"/>
    <property type="match status" value="1"/>
</dbReference>
<sequence>MKVTDVQVDLVSITVFLISAVISLIGFLFRRYSKNGKQKPPGPFRFPIIGNLPNIYFQKNYPDVPNVFSSMAKQWGDIMSLKIGKNDTVVISSHEPAIAILNHDAAINRAVTFVMKDRLKQKNIGINFSNGSDWHTMRSFTMTSLKTNGIGKFSTQILDEVQRLIGHWNSNIFKGDRENNVILFENMFGGPVFNSVWRLLSNGQRFDYDDPKLTNLLNSLDRFNESTNLGVDFFVSFPALRKFLPEKLTKRNVQQKSLDEIRNLCYVTLKGCKENLSISQQPKSFFESFAAKIMEFSGNHHQHQCFNDDQFVITTMDLFQNAVDTVGSTLTFLILYTIMNPNAKKKVQEEVDTFISNCDNTSANASQSSLPYTFAFILETLRFSCSLPVIAPRVAVDDINLNGFHIEVGSSLLVNLRALNSSQEAWGDPQDFRPERFIDARTGQLSLEKTRLMLSFGSGRRVCPAQKFAEQMILIFFVELMKTYDFLHESDKPMPSISQAFGLNYSPKPFYAQIRKR</sequence>
<dbReference type="EMBL" id="CAXLJM020000039">
    <property type="protein sequence ID" value="CAL8108069.1"/>
    <property type="molecule type" value="Genomic_DNA"/>
</dbReference>
<dbReference type="Proteomes" id="UP001642540">
    <property type="component" value="Unassembled WGS sequence"/>
</dbReference>
<comment type="similarity">
    <text evidence="2 7">Belongs to the cytochrome P450 family.</text>
</comment>
<protein>
    <recommendedName>
        <fullName evidence="11">Methyl farnesoate epoxidase</fullName>
    </recommendedName>
</protein>
<dbReference type="PANTHER" id="PTHR24303:SF31">
    <property type="entry name" value="CYTOCHROME P450 307A1-RELATED"/>
    <property type="match status" value="1"/>
</dbReference>
<evidence type="ECO:0000256" key="2">
    <source>
        <dbReference type="ARBA" id="ARBA00010617"/>
    </source>
</evidence>
<keyword evidence="10" id="KW-1185">Reference proteome</keyword>
<evidence type="ECO:0000256" key="8">
    <source>
        <dbReference type="SAM" id="Phobius"/>
    </source>
</evidence>
<keyword evidence="7" id="KW-0349">Heme</keyword>
<keyword evidence="8" id="KW-0472">Membrane</keyword>
<dbReference type="InterPro" id="IPR002401">
    <property type="entry name" value="Cyt_P450_E_grp-I"/>
</dbReference>
<comment type="cofactor">
    <cofactor evidence="1">
        <name>heme</name>
        <dbReference type="ChEBI" id="CHEBI:30413"/>
    </cofactor>
</comment>
<dbReference type="PROSITE" id="PS00086">
    <property type="entry name" value="CYTOCHROME_P450"/>
    <property type="match status" value="1"/>
</dbReference>
<evidence type="ECO:0000256" key="3">
    <source>
        <dbReference type="ARBA" id="ARBA00022723"/>
    </source>
</evidence>
<dbReference type="Gene3D" id="1.10.630.10">
    <property type="entry name" value="Cytochrome P450"/>
    <property type="match status" value="1"/>
</dbReference>
<comment type="caution">
    <text evidence="9">The sequence shown here is derived from an EMBL/GenBank/DDBJ whole genome shotgun (WGS) entry which is preliminary data.</text>
</comment>
<keyword evidence="4 7" id="KW-0560">Oxidoreductase</keyword>
<keyword evidence="6 7" id="KW-0503">Monooxygenase</keyword>
<evidence type="ECO:0000313" key="10">
    <source>
        <dbReference type="Proteomes" id="UP001642540"/>
    </source>
</evidence>
<proteinExistence type="inferred from homology"/>
<feature type="transmembrane region" description="Helical" evidence="8">
    <location>
        <begin position="6"/>
        <end position="29"/>
    </location>
</feature>
<gene>
    <name evidence="9" type="ORF">ODALV1_LOCUS12862</name>
</gene>
<accession>A0ABP1QLX8</accession>
<dbReference type="InterPro" id="IPR001128">
    <property type="entry name" value="Cyt_P450"/>
</dbReference>
<keyword evidence="3 7" id="KW-0479">Metal-binding</keyword>
<keyword evidence="8" id="KW-0812">Transmembrane</keyword>
<dbReference type="InterPro" id="IPR036396">
    <property type="entry name" value="Cyt_P450_sf"/>
</dbReference>
<evidence type="ECO:0000313" key="9">
    <source>
        <dbReference type="EMBL" id="CAL8108069.1"/>
    </source>
</evidence>
<dbReference type="PRINTS" id="PR00463">
    <property type="entry name" value="EP450I"/>
</dbReference>